<name>A0A9P7SZZ6_9HYPO</name>
<accession>A0A9P7SZZ6</accession>
<evidence type="ECO:0000313" key="2">
    <source>
        <dbReference type="Proteomes" id="UP000748025"/>
    </source>
</evidence>
<protein>
    <submittedName>
        <fullName evidence="1">Uncharacterized protein</fullName>
    </submittedName>
</protein>
<organism evidence="1 2">
    <name type="scientific">Claviceps pusilla</name>
    <dbReference type="NCBI Taxonomy" id="123648"/>
    <lineage>
        <taxon>Eukaryota</taxon>
        <taxon>Fungi</taxon>
        <taxon>Dikarya</taxon>
        <taxon>Ascomycota</taxon>
        <taxon>Pezizomycotina</taxon>
        <taxon>Sordariomycetes</taxon>
        <taxon>Hypocreomycetidae</taxon>
        <taxon>Hypocreales</taxon>
        <taxon>Clavicipitaceae</taxon>
        <taxon>Claviceps</taxon>
    </lineage>
</organism>
<comment type="caution">
    <text evidence="1">The sequence shown here is derived from an EMBL/GenBank/DDBJ whole genome shotgun (WGS) entry which is preliminary data.</text>
</comment>
<dbReference type="EMBL" id="SRPW01000368">
    <property type="protein sequence ID" value="KAG6015244.1"/>
    <property type="molecule type" value="Genomic_DNA"/>
</dbReference>
<proteinExistence type="predicted"/>
<sequence length="64" mass="7282">MDKDHTLDQYSGYFGDFTSAKPREHKDFLRIGFVNWILNSKGPCRSIVIVQGAMTGHDLLQRLG</sequence>
<keyword evidence="2" id="KW-1185">Reference proteome</keyword>
<dbReference type="Proteomes" id="UP000748025">
    <property type="component" value="Unassembled WGS sequence"/>
</dbReference>
<reference evidence="1" key="1">
    <citation type="journal article" date="2020" name="bioRxiv">
        <title>Whole genome comparisons of ergot fungi reveals the divergence and evolution of species within the genus Claviceps are the result of varying mechanisms driving genome evolution and host range expansion.</title>
        <authorList>
            <person name="Wyka S.A."/>
            <person name="Mondo S.J."/>
            <person name="Liu M."/>
            <person name="Dettman J."/>
            <person name="Nalam V."/>
            <person name="Broders K.D."/>
        </authorList>
    </citation>
    <scope>NUCLEOTIDE SEQUENCE</scope>
    <source>
        <strain evidence="1">CCC 602</strain>
    </source>
</reference>
<gene>
    <name evidence="1" type="ORF">E4U43_005559</name>
</gene>
<evidence type="ECO:0000313" key="1">
    <source>
        <dbReference type="EMBL" id="KAG6015244.1"/>
    </source>
</evidence>
<dbReference type="AlphaFoldDB" id="A0A9P7SZZ6"/>